<evidence type="ECO:0000313" key="2">
    <source>
        <dbReference type="EMBL" id="KAK9938916.1"/>
    </source>
</evidence>
<dbReference type="EMBL" id="JBEDUW010000003">
    <property type="protein sequence ID" value="KAK9938916.1"/>
    <property type="molecule type" value="Genomic_DNA"/>
</dbReference>
<evidence type="ECO:0000313" key="3">
    <source>
        <dbReference type="Proteomes" id="UP001457282"/>
    </source>
</evidence>
<accession>A0AAW1XRC9</accession>
<protein>
    <submittedName>
        <fullName evidence="2">Uncharacterized protein</fullName>
    </submittedName>
</protein>
<dbReference type="AlphaFoldDB" id="A0AAW1XRC9"/>
<dbReference type="PANTHER" id="PTHR37194">
    <property type="entry name" value="T2E6.7-RELATED"/>
    <property type="match status" value="1"/>
</dbReference>
<organism evidence="2 3">
    <name type="scientific">Rubus argutus</name>
    <name type="common">Southern blackberry</name>
    <dbReference type="NCBI Taxonomy" id="59490"/>
    <lineage>
        <taxon>Eukaryota</taxon>
        <taxon>Viridiplantae</taxon>
        <taxon>Streptophyta</taxon>
        <taxon>Embryophyta</taxon>
        <taxon>Tracheophyta</taxon>
        <taxon>Spermatophyta</taxon>
        <taxon>Magnoliopsida</taxon>
        <taxon>eudicotyledons</taxon>
        <taxon>Gunneridae</taxon>
        <taxon>Pentapetalae</taxon>
        <taxon>rosids</taxon>
        <taxon>fabids</taxon>
        <taxon>Rosales</taxon>
        <taxon>Rosaceae</taxon>
        <taxon>Rosoideae</taxon>
        <taxon>Rosoideae incertae sedis</taxon>
        <taxon>Rubus</taxon>
    </lineage>
</organism>
<evidence type="ECO:0000256" key="1">
    <source>
        <dbReference type="SAM" id="MobiDB-lite"/>
    </source>
</evidence>
<comment type="caution">
    <text evidence="2">The sequence shown here is derived from an EMBL/GenBank/DDBJ whole genome shotgun (WGS) entry which is preliminary data.</text>
</comment>
<feature type="compositionally biased region" description="Acidic residues" evidence="1">
    <location>
        <begin position="278"/>
        <end position="293"/>
    </location>
</feature>
<keyword evidence="3" id="KW-1185">Reference proteome</keyword>
<reference evidence="2 3" key="1">
    <citation type="journal article" date="2023" name="G3 (Bethesda)">
        <title>A chromosome-length genome assembly and annotation of blackberry (Rubus argutus, cv. 'Hillquist').</title>
        <authorList>
            <person name="Bruna T."/>
            <person name="Aryal R."/>
            <person name="Dudchenko O."/>
            <person name="Sargent D.J."/>
            <person name="Mead D."/>
            <person name="Buti M."/>
            <person name="Cavallini A."/>
            <person name="Hytonen T."/>
            <person name="Andres J."/>
            <person name="Pham M."/>
            <person name="Weisz D."/>
            <person name="Mascagni F."/>
            <person name="Usai G."/>
            <person name="Natali L."/>
            <person name="Bassil N."/>
            <person name="Fernandez G.E."/>
            <person name="Lomsadze A."/>
            <person name="Armour M."/>
            <person name="Olukolu B."/>
            <person name="Poorten T."/>
            <person name="Britton C."/>
            <person name="Davik J."/>
            <person name="Ashrafi H."/>
            <person name="Aiden E.L."/>
            <person name="Borodovsky M."/>
            <person name="Worthington M."/>
        </authorList>
    </citation>
    <scope>NUCLEOTIDE SEQUENCE [LARGE SCALE GENOMIC DNA]</scope>
    <source>
        <strain evidence="2">PI 553951</strain>
    </source>
</reference>
<gene>
    <name evidence="2" type="ORF">M0R45_015627</name>
</gene>
<name>A0AAW1XRC9_RUBAR</name>
<feature type="region of interest" description="Disordered" evidence="1">
    <location>
        <begin position="111"/>
        <end position="170"/>
    </location>
</feature>
<dbReference type="PANTHER" id="PTHR37194:SF2">
    <property type="entry name" value="T2E6.7-RELATED"/>
    <property type="match status" value="1"/>
</dbReference>
<feature type="region of interest" description="Disordered" evidence="1">
    <location>
        <begin position="273"/>
        <end position="307"/>
    </location>
</feature>
<dbReference type="Proteomes" id="UP001457282">
    <property type="component" value="Unassembled WGS sequence"/>
</dbReference>
<feature type="compositionally biased region" description="Polar residues" evidence="1">
    <location>
        <begin position="158"/>
        <end position="170"/>
    </location>
</feature>
<sequence>MGSACCVAARDGSQPNRTGSETLRRNALYSPSWSFRCDNRRRVAGSSLENFGTPISQKSPVHGGICASLRTPSSDLSMVSNYSPDVKNLAESPGIGDSSALNPSLSIPTTISIPTAEPSPSPGYPLFSNSTPSRRARRSPGHQLLRQISDSRILGLKSPNNNSISEGRQSSVLSTCSNDLATGSQAGSSDGWSMRTFSELVGFFSKGKCQESSLTMEAQIQESVVCRPQVKVQFQLGSEAYSVGGNKGILSQQLVSVKEESMTILKDFITKHNVPNDVPDELVENSSEDDDDILEKPQVKSKKTKLT</sequence>
<proteinExistence type="predicted"/>